<dbReference type="Pfam" id="PF06985">
    <property type="entry name" value="HET"/>
    <property type="match status" value="1"/>
</dbReference>
<dbReference type="EMBL" id="WHUW01000017">
    <property type="protein sequence ID" value="KAF8437921.1"/>
    <property type="molecule type" value="Genomic_DNA"/>
</dbReference>
<dbReference type="PANTHER" id="PTHR10622">
    <property type="entry name" value="HET DOMAIN-CONTAINING PROTEIN"/>
    <property type="match status" value="1"/>
</dbReference>
<dbReference type="Proteomes" id="UP001194468">
    <property type="component" value="Unassembled WGS sequence"/>
</dbReference>
<dbReference type="InterPro" id="IPR011047">
    <property type="entry name" value="Quinoprotein_ADH-like_sf"/>
</dbReference>
<dbReference type="InterPro" id="IPR011990">
    <property type="entry name" value="TPR-like_helical_dom_sf"/>
</dbReference>
<evidence type="ECO:0000313" key="2">
    <source>
        <dbReference type="EMBL" id="KAF8437921.1"/>
    </source>
</evidence>
<dbReference type="Gene3D" id="1.25.40.10">
    <property type="entry name" value="Tetratricopeptide repeat domain"/>
    <property type="match status" value="2"/>
</dbReference>
<dbReference type="AlphaFoldDB" id="A0AAD4BRZ4"/>
<feature type="domain" description="Heterokaryon incompatibility" evidence="1">
    <location>
        <begin position="590"/>
        <end position="679"/>
    </location>
</feature>
<dbReference type="SUPFAM" id="SSF50998">
    <property type="entry name" value="Quinoprotein alcohol dehydrogenase-like"/>
    <property type="match status" value="1"/>
</dbReference>
<dbReference type="InterPro" id="IPR010730">
    <property type="entry name" value="HET"/>
</dbReference>
<comment type="caution">
    <text evidence="2">The sequence shown here is derived from an EMBL/GenBank/DDBJ whole genome shotgun (WGS) entry which is preliminary data.</text>
</comment>
<sequence length="1052" mass="117504">MATGERLVGPLQHDGWVVAVQFSPNDDRIATVSAENPDAKSEIRIYNSDNGQRLLNIPFSAKAIVSSPLAWSLDGQQLLAVSYGEAKCFDTSSGFLLTKWSVPSPGKGQPNTIVLARNGKFIIISSHNTISFWDAITHKEIGAAIKHPSVVWSIALSTDYDCIATGEENGNITFRGLRGVLPDSYFPVKLPLMCIDDTILSSWTQGNVTLVEELLTEEIVYPPGPLHHARALAHRSLIRSRSKQWETALVDAKKSIEAQRSVIGHIANALTYVGSGDYESAMRVFDLVFTNGLATENNFLLLIKAIILFECGKPYTAISRVDDLIDIVDDRPLCIAVQAQMLLLLGSMLSKNGDNKRAMELLGRARKAIPLQFGPHLEVISLIFGWDFDKLDHAIQKQLQECIKPLEDGDAVVSKDPTEAIIRYSAALSLNPLNPAGLLVKRSKARATLELWEDALQDADEAIKIDPLSPWGHKRRHAALHGLHRYDEAVTAFKRMLSLIEESPDHDARQLAKKYISPARSVTAIDDVVREVFKISPLVLIDVKSGRLCDEPERAHAFKSEPKFNELLSSSTEELDNGYIQRVVEEYFQYVTLSHVWQGKEPSLQDVKLAGTVWVLDSSPLNEKLRKFCEEVRSDGYRWAWSDTCCIDKTIGTVLSKSLIMMYKWYEASAATYALLATAPSPSSLGDLRDSIWMTRAWTAQELLAAKVIRFYDRNWKPYLDDTRSNHKESPEIMQELADAIGIARETIIAFNPDQLSIREKLRVASTRKATVEEDMAYSLIGLFKSDIVPRYGEGDAAVGHLLEEIVARSGEVTVLDWAGKPSAYNTCLPGSLAVYSQPPRASLAINDAEMGERVEALRNVLSSEPDAIQLHKRVTHLPSARFATRRLYLPCIIFSVKKLIVQDFSSDQETRYRARVSGIGDVEFQTLDKLSPNEPRRLIFVHPWIRDLLDPLDESHWASTVDYGYDSDPEGVTSFARRSPMPSRPAIGTTMDDYTRALRLVSRLQQPFHALLLQQERSGEFKRVAAEHEIVVPGLERLIKSVGDIQTKVVE</sequence>
<evidence type="ECO:0000313" key="3">
    <source>
        <dbReference type="Proteomes" id="UP001194468"/>
    </source>
</evidence>
<accession>A0AAD4BRZ4</accession>
<feature type="non-terminal residue" evidence="2">
    <location>
        <position position="1052"/>
    </location>
</feature>
<name>A0AAD4BRZ4_BOLED</name>
<evidence type="ECO:0000259" key="1">
    <source>
        <dbReference type="Pfam" id="PF06985"/>
    </source>
</evidence>
<reference evidence="2" key="1">
    <citation type="submission" date="2019-10" db="EMBL/GenBank/DDBJ databases">
        <authorList>
            <consortium name="DOE Joint Genome Institute"/>
            <person name="Kuo A."/>
            <person name="Miyauchi S."/>
            <person name="Kiss E."/>
            <person name="Drula E."/>
            <person name="Kohler A."/>
            <person name="Sanchez-Garcia M."/>
            <person name="Andreopoulos B."/>
            <person name="Barry K.W."/>
            <person name="Bonito G."/>
            <person name="Buee M."/>
            <person name="Carver A."/>
            <person name="Chen C."/>
            <person name="Cichocki N."/>
            <person name="Clum A."/>
            <person name="Culley D."/>
            <person name="Crous P.W."/>
            <person name="Fauchery L."/>
            <person name="Girlanda M."/>
            <person name="Hayes R."/>
            <person name="Keri Z."/>
            <person name="LaButti K."/>
            <person name="Lipzen A."/>
            <person name="Lombard V."/>
            <person name="Magnuson J."/>
            <person name="Maillard F."/>
            <person name="Morin E."/>
            <person name="Murat C."/>
            <person name="Nolan M."/>
            <person name="Ohm R."/>
            <person name="Pangilinan J."/>
            <person name="Pereira M."/>
            <person name="Perotto S."/>
            <person name="Peter M."/>
            <person name="Riley R."/>
            <person name="Sitrit Y."/>
            <person name="Stielow B."/>
            <person name="Szollosi G."/>
            <person name="Zifcakova L."/>
            <person name="Stursova M."/>
            <person name="Spatafora J.W."/>
            <person name="Tedersoo L."/>
            <person name="Vaario L.-M."/>
            <person name="Yamada A."/>
            <person name="Yan M."/>
            <person name="Wang P."/>
            <person name="Xu J."/>
            <person name="Bruns T."/>
            <person name="Baldrian P."/>
            <person name="Vilgalys R."/>
            <person name="Henrissat B."/>
            <person name="Grigoriev I.V."/>
            <person name="Hibbett D."/>
            <person name="Nagy L.G."/>
            <person name="Martin F.M."/>
        </authorList>
    </citation>
    <scope>NUCLEOTIDE SEQUENCE</scope>
    <source>
        <strain evidence="2">BED1</strain>
    </source>
</reference>
<dbReference type="SMART" id="SM00320">
    <property type="entry name" value="WD40"/>
    <property type="match status" value="3"/>
</dbReference>
<protein>
    <recommendedName>
        <fullName evidence="1">Heterokaryon incompatibility domain-containing protein</fullName>
    </recommendedName>
</protein>
<reference evidence="2" key="2">
    <citation type="journal article" date="2020" name="Nat. Commun.">
        <title>Large-scale genome sequencing of mycorrhizal fungi provides insights into the early evolution of symbiotic traits.</title>
        <authorList>
            <person name="Miyauchi S."/>
            <person name="Kiss E."/>
            <person name="Kuo A."/>
            <person name="Drula E."/>
            <person name="Kohler A."/>
            <person name="Sanchez-Garcia M."/>
            <person name="Morin E."/>
            <person name="Andreopoulos B."/>
            <person name="Barry K.W."/>
            <person name="Bonito G."/>
            <person name="Buee M."/>
            <person name="Carver A."/>
            <person name="Chen C."/>
            <person name="Cichocki N."/>
            <person name="Clum A."/>
            <person name="Culley D."/>
            <person name="Crous P.W."/>
            <person name="Fauchery L."/>
            <person name="Girlanda M."/>
            <person name="Hayes R.D."/>
            <person name="Keri Z."/>
            <person name="LaButti K."/>
            <person name="Lipzen A."/>
            <person name="Lombard V."/>
            <person name="Magnuson J."/>
            <person name="Maillard F."/>
            <person name="Murat C."/>
            <person name="Nolan M."/>
            <person name="Ohm R.A."/>
            <person name="Pangilinan J."/>
            <person name="Pereira M.F."/>
            <person name="Perotto S."/>
            <person name="Peter M."/>
            <person name="Pfister S."/>
            <person name="Riley R."/>
            <person name="Sitrit Y."/>
            <person name="Stielow J.B."/>
            <person name="Szollosi G."/>
            <person name="Zifcakova L."/>
            <person name="Stursova M."/>
            <person name="Spatafora J.W."/>
            <person name="Tedersoo L."/>
            <person name="Vaario L.M."/>
            <person name="Yamada A."/>
            <person name="Yan M."/>
            <person name="Wang P."/>
            <person name="Xu J."/>
            <person name="Bruns T."/>
            <person name="Baldrian P."/>
            <person name="Vilgalys R."/>
            <person name="Dunand C."/>
            <person name="Henrissat B."/>
            <person name="Grigoriev I.V."/>
            <person name="Hibbett D."/>
            <person name="Nagy L.G."/>
            <person name="Martin F.M."/>
        </authorList>
    </citation>
    <scope>NUCLEOTIDE SEQUENCE</scope>
    <source>
        <strain evidence="2">BED1</strain>
    </source>
</reference>
<dbReference type="Gene3D" id="2.130.10.10">
    <property type="entry name" value="YVTN repeat-like/Quinoprotein amine dehydrogenase"/>
    <property type="match status" value="1"/>
</dbReference>
<dbReference type="PANTHER" id="PTHR10622:SF10">
    <property type="entry name" value="HET DOMAIN-CONTAINING PROTEIN"/>
    <property type="match status" value="1"/>
</dbReference>
<keyword evidence="3" id="KW-1185">Reference proteome</keyword>
<gene>
    <name evidence="2" type="ORF">L210DRAFT_3544939</name>
</gene>
<dbReference type="SUPFAM" id="SSF48452">
    <property type="entry name" value="TPR-like"/>
    <property type="match status" value="2"/>
</dbReference>
<dbReference type="InterPro" id="IPR001680">
    <property type="entry name" value="WD40_rpt"/>
</dbReference>
<organism evidence="2 3">
    <name type="scientific">Boletus edulis BED1</name>
    <dbReference type="NCBI Taxonomy" id="1328754"/>
    <lineage>
        <taxon>Eukaryota</taxon>
        <taxon>Fungi</taxon>
        <taxon>Dikarya</taxon>
        <taxon>Basidiomycota</taxon>
        <taxon>Agaricomycotina</taxon>
        <taxon>Agaricomycetes</taxon>
        <taxon>Agaricomycetidae</taxon>
        <taxon>Boletales</taxon>
        <taxon>Boletineae</taxon>
        <taxon>Boletaceae</taxon>
        <taxon>Boletoideae</taxon>
        <taxon>Boletus</taxon>
    </lineage>
</organism>
<dbReference type="InterPro" id="IPR019734">
    <property type="entry name" value="TPR_rpt"/>
</dbReference>
<dbReference type="SMART" id="SM00028">
    <property type="entry name" value="TPR"/>
    <property type="match status" value="4"/>
</dbReference>
<dbReference type="InterPro" id="IPR015943">
    <property type="entry name" value="WD40/YVTN_repeat-like_dom_sf"/>
</dbReference>
<proteinExistence type="predicted"/>